<dbReference type="AlphaFoldDB" id="A0A9D1DH52"/>
<evidence type="ECO:0000256" key="2">
    <source>
        <dbReference type="ARBA" id="ARBA00009773"/>
    </source>
</evidence>
<gene>
    <name evidence="7" type="primary">ytvI</name>
    <name evidence="7" type="ORF">IAA53_04595</name>
</gene>
<evidence type="ECO:0000256" key="6">
    <source>
        <dbReference type="SAM" id="Phobius"/>
    </source>
</evidence>
<reference evidence="7" key="2">
    <citation type="journal article" date="2021" name="PeerJ">
        <title>Extensive microbial diversity within the chicken gut microbiome revealed by metagenomics and culture.</title>
        <authorList>
            <person name="Gilroy R."/>
            <person name="Ravi A."/>
            <person name="Getino M."/>
            <person name="Pursley I."/>
            <person name="Horton D.L."/>
            <person name="Alikhan N.F."/>
            <person name="Baker D."/>
            <person name="Gharbi K."/>
            <person name="Hall N."/>
            <person name="Watson M."/>
            <person name="Adriaenssens E.M."/>
            <person name="Foster-Nyarko E."/>
            <person name="Jarju S."/>
            <person name="Secka A."/>
            <person name="Antonio M."/>
            <person name="Oren A."/>
            <person name="Chaudhuri R.R."/>
            <person name="La Ragione R."/>
            <person name="Hildebrand F."/>
            <person name="Pallen M.J."/>
        </authorList>
    </citation>
    <scope>NUCLEOTIDE SEQUENCE</scope>
    <source>
        <strain evidence="7">ChiBcec15-4380</strain>
    </source>
</reference>
<dbReference type="PANTHER" id="PTHR21716">
    <property type="entry name" value="TRANSMEMBRANE PROTEIN"/>
    <property type="match status" value="1"/>
</dbReference>
<evidence type="ECO:0000313" key="8">
    <source>
        <dbReference type="Proteomes" id="UP000824239"/>
    </source>
</evidence>
<evidence type="ECO:0000256" key="4">
    <source>
        <dbReference type="ARBA" id="ARBA00022989"/>
    </source>
</evidence>
<dbReference type="GO" id="GO:0055085">
    <property type="term" value="P:transmembrane transport"/>
    <property type="evidence" value="ECO:0007669"/>
    <property type="project" value="TreeGrafter"/>
</dbReference>
<keyword evidence="5 6" id="KW-0472">Membrane</keyword>
<organism evidence="7 8">
    <name type="scientific">Candidatus Avoscillospira avicola</name>
    <dbReference type="NCBI Taxonomy" id="2840706"/>
    <lineage>
        <taxon>Bacteria</taxon>
        <taxon>Bacillati</taxon>
        <taxon>Bacillota</taxon>
        <taxon>Clostridia</taxon>
        <taxon>Eubacteriales</taxon>
        <taxon>Oscillospiraceae</taxon>
        <taxon>Oscillospiraceae incertae sedis</taxon>
        <taxon>Candidatus Avoscillospira</taxon>
    </lineage>
</organism>
<reference evidence="7" key="1">
    <citation type="submission" date="2020-10" db="EMBL/GenBank/DDBJ databases">
        <authorList>
            <person name="Gilroy R."/>
        </authorList>
    </citation>
    <scope>NUCLEOTIDE SEQUENCE</scope>
    <source>
        <strain evidence="7">ChiBcec15-4380</strain>
    </source>
</reference>
<feature type="transmembrane region" description="Helical" evidence="6">
    <location>
        <begin position="60"/>
        <end position="85"/>
    </location>
</feature>
<proteinExistence type="inferred from homology"/>
<comment type="caution">
    <text evidence="7">The sequence shown here is derived from an EMBL/GenBank/DDBJ whole genome shotgun (WGS) entry which is preliminary data.</text>
</comment>
<dbReference type="InterPro" id="IPR014227">
    <property type="entry name" value="YtvI-like"/>
</dbReference>
<evidence type="ECO:0000313" key="7">
    <source>
        <dbReference type="EMBL" id="HIR50553.1"/>
    </source>
</evidence>
<feature type="transmembrane region" description="Helical" evidence="6">
    <location>
        <begin position="12"/>
        <end position="40"/>
    </location>
</feature>
<accession>A0A9D1DH52</accession>
<dbReference type="Pfam" id="PF01594">
    <property type="entry name" value="AI-2E_transport"/>
    <property type="match status" value="1"/>
</dbReference>
<feature type="transmembrane region" description="Helical" evidence="6">
    <location>
        <begin position="215"/>
        <end position="237"/>
    </location>
</feature>
<dbReference type="GO" id="GO:0016020">
    <property type="term" value="C:membrane"/>
    <property type="evidence" value="ECO:0007669"/>
    <property type="project" value="UniProtKB-SubCell"/>
</dbReference>
<keyword evidence="4 6" id="KW-1133">Transmembrane helix</keyword>
<evidence type="ECO:0000256" key="3">
    <source>
        <dbReference type="ARBA" id="ARBA00022692"/>
    </source>
</evidence>
<sequence length="353" mass="38746">MERKKVLKTLALVAAASVGGWLTVWLLGPVLLPFGVGYLFAWVAQPAVEALCRGKFPRWAAAGLTVTVFYALLFTAIYAVCWVLCREAAAFARQLPALAASLAEPAARVEAWLLERLSRFPDGLGQALREGVETFFKSGAGLAGRLYSWVFDLASAFLKRLPDLFLFFLTTVLSSFMLAAKLPELRQAWQKRAPEAWQRRLQAVIRRLRETLGGWVKAQVKLMGITFLVLTAGLLILGVDYPLLFGLLIAFIDALPVFGSGAVLLPWGLYQLLDGNTFLGVGLLCLYGAASLIRSALEPRMLGKQMGLDPLWTLLALYAGYRFFGILGMILFPVGAILAKQLWSHLDARPQNG</sequence>
<evidence type="ECO:0000256" key="5">
    <source>
        <dbReference type="ARBA" id="ARBA00023136"/>
    </source>
</evidence>
<feature type="transmembrane region" description="Helical" evidence="6">
    <location>
        <begin position="277"/>
        <end position="297"/>
    </location>
</feature>
<comment type="subcellular location">
    <subcellularLocation>
        <location evidence="1">Membrane</location>
        <topology evidence="1">Multi-pass membrane protein</topology>
    </subcellularLocation>
</comment>
<dbReference type="EMBL" id="DVHE01000039">
    <property type="protein sequence ID" value="HIR50553.1"/>
    <property type="molecule type" value="Genomic_DNA"/>
</dbReference>
<name>A0A9D1DH52_9FIRM</name>
<dbReference type="PANTHER" id="PTHR21716:SF68">
    <property type="entry name" value="TRANSPORT PROTEIN YTVI-RELATED"/>
    <property type="match status" value="1"/>
</dbReference>
<keyword evidence="3 6" id="KW-0812">Transmembrane</keyword>
<feature type="transmembrane region" description="Helical" evidence="6">
    <location>
        <begin position="317"/>
        <end position="339"/>
    </location>
</feature>
<comment type="similarity">
    <text evidence="2">Belongs to the autoinducer-2 exporter (AI-2E) (TC 2.A.86) family.</text>
</comment>
<evidence type="ECO:0000256" key="1">
    <source>
        <dbReference type="ARBA" id="ARBA00004141"/>
    </source>
</evidence>
<dbReference type="NCBIfam" id="TIGR02872">
    <property type="entry name" value="spore_ytvI"/>
    <property type="match status" value="1"/>
</dbReference>
<dbReference type="InterPro" id="IPR002549">
    <property type="entry name" value="AI-2E-like"/>
</dbReference>
<feature type="transmembrane region" description="Helical" evidence="6">
    <location>
        <begin position="243"/>
        <end position="265"/>
    </location>
</feature>
<protein>
    <submittedName>
        <fullName evidence="7">Sporulation integral membrane protein YtvI</fullName>
    </submittedName>
</protein>
<dbReference type="Proteomes" id="UP000824239">
    <property type="component" value="Unassembled WGS sequence"/>
</dbReference>